<evidence type="ECO:0000313" key="1">
    <source>
        <dbReference type="EMBL" id="TPP60008.1"/>
    </source>
</evidence>
<sequence length="56" mass="6137">MDPPTKGYLVARTPSFGCVHEPAPVTTTCNANEQSNATFDETLCVVKGIPMRQQKR</sequence>
<dbReference type="AlphaFoldDB" id="A0A504YQ22"/>
<dbReference type="Proteomes" id="UP000316759">
    <property type="component" value="Unassembled WGS sequence"/>
</dbReference>
<accession>A0A504YQ22</accession>
<protein>
    <submittedName>
        <fullName evidence="1">Uncharacterized protein</fullName>
    </submittedName>
</protein>
<reference evidence="1 2" key="1">
    <citation type="submission" date="2019-04" db="EMBL/GenBank/DDBJ databases">
        <title>Annotation for the trematode Fasciola gigantica.</title>
        <authorList>
            <person name="Choi Y.-J."/>
        </authorList>
    </citation>
    <scope>NUCLEOTIDE SEQUENCE [LARGE SCALE GENOMIC DNA]</scope>
    <source>
        <strain evidence="1">Uganda_cow_1</strain>
    </source>
</reference>
<name>A0A504YQ22_FASGI</name>
<dbReference type="EMBL" id="SUNJ01009947">
    <property type="protein sequence ID" value="TPP60008.1"/>
    <property type="molecule type" value="Genomic_DNA"/>
</dbReference>
<keyword evidence="2" id="KW-1185">Reference proteome</keyword>
<comment type="caution">
    <text evidence="1">The sequence shown here is derived from an EMBL/GenBank/DDBJ whole genome shotgun (WGS) entry which is preliminary data.</text>
</comment>
<gene>
    <name evidence="1" type="ORF">FGIG_01403</name>
</gene>
<proteinExistence type="predicted"/>
<evidence type="ECO:0000313" key="2">
    <source>
        <dbReference type="Proteomes" id="UP000316759"/>
    </source>
</evidence>
<organism evidence="1 2">
    <name type="scientific">Fasciola gigantica</name>
    <name type="common">Giant liver fluke</name>
    <dbReference type="NCBI Taxonomy" id="46835"/>
    <lineage>
        <taxon>Eukaryota</taxon>
        <taxon>Metazoa</taxon>
        <taxon>Spiralia</taxon>
        <taxon>Lophotrochozoa</taxon>
        <taxon>Platyhelminthes</taxon>
        <taxon>Trematoda</taxon>
        <taxon>Digenea</taxon>
        <taxon>Plagiorchiida</taxon>
        <taxon>Echinostomata</taxon>
        <taxon>Echinostomatoidea</taxon>
        <taxon>Fasciolidae</taxon>
        <taxon>Fasciola</taxon>
    </lineage>
</organism>